<accession>A0A1I8B4V8</accession>
<organism evidence="2 3">
    <name type="scientific">Meloidogyne hapla</name>
    <name type="common">Root-knot nematode worm</name>
    <dbReference type="NCBI Taxonomy" id="6305"/>
    <lineage>
        <taxon>Eukaryota</taxon>
        <taxon>Metazoa</taxon>
        <taxon>Ecdysozoa</taxon>
        <taxon>Nematoda</taxon>
        <taxon>Chromadorea</taxon>
        <taxon>Rhabditida</taxon>
        <taxon>Tylenchina</taxon>
        <taxon>Tylenchomorpha</taxon>
        <taxon>Tylenchoidea</taxon>
        <taxon>Meloidogynidae</taxon>
        <taxon>Meloidogyninae</taxon>
        <taxon>Meloidogyne</taxon>
    </lineage>
</organism>
<keyword evidence="2" id="KW-1185">Reference proteome</keyword>
<name>A0A1I8B4V8_MELHA</name>
<proteinExistence type="predicted"/>
<evidence type="ECO:0000313" key="2">
    <source>
        <dbReference type="Proteomes" id="UP000095281"/>
    </source>
</evidence>
<dbReference type="AlphaFoldDB" id="A0A1I8B4V8"/>
<feature type="region of interest" description="Disordered" evidence="1">
    <location>
        <begin position="1"/>
        <end position="36"/>
    </location>
</feature>
<dbReference type="WBParaSite" id="MhA1_Contig1330.frz3.gene7">
    <property type="protein sequence ID" value="MhA1_Contig1330.frz3.gene7"/>
    <property type="gene ID" value="MhA1_Contig1330.frz3.gene7"/>
</dbReference>
<dbReference type="Proteomes" id="UP000095281">
    <property type="component" value="Unplaced"/>
</dbReference>
<protein>
    <submittedName>
        <fullName evidence="3">Phosphoprotein</fullName>
    </submittedName>
</protein>
<evidence type="ECO:0000313" key="3">
    <source>
        <dbReference type="WBParaSite" id="MhA1_Contig1330.frz3.gene7"/>
    </source>
</evidence>
<evidence type="ECO:0000256" key="1">
    <source>
        <dbReference type="SAM" id="MobiDB-lite"/>
    </source>
</evidence>
<feature type="compositionally biased region" description="Low complexity" evidence="1">
    <location>
        <begin position="26"/>
        <end position="36"/>
    </location>
</feature>
<reference evidence="3" key="1">
    <citation type="submission" date="2016-11" db="UniProtKB">
        <authorList>
            <consortium name="WormBaseParasite"/>
        </authorList>
    </citation>
    <scope>IDENTIFICATION</scope>
</reference>
<sequence length="97" mass="10315">MNLGGSIIGEKEFPTNNGRALKMKGSSSSSDRSSYDPYDLGYSSSLYSNGNSGKNEGPNSNIEGILKALVRNGAKKAEVAEPDGTTSFLSQFFGKRK</sequence>